<organism evidence="4 5">
    <name type="scientific">Knufia fluminis</name>
    <dbReference type="NCBI Taxonomy" id="191047"/>
    <lineage>
        <taxon>Eukaryota</taxon>
        <taxon>Fungi</taxon>
        <taxon>Dikarya</taxon>
        <taxon>Ascomycota</taxon>
        <taxon>Pezizomycotina</taxon>
        <taxon>Eurotiomycetes</taxon>
        <taxon>Chaetothyriomycetidae</taxon>
        <taxon>Chaetothyriales</taxon>
        <taxon>Trichomeriaceae</taxon>
        <taxon>Knufia</taxon>
    </lineage>
</organism>
<dbReference type="Proteomes" id="UP001316803">
    <property type="component" value="Unassembled WGS sequence"/>
</dbReference>
<feature type="compositionally biased region" description="Basic and acidic residues" evidence="2">
    <location>
        <begin position="396"/>
        <end position="415"/>
    </location>
</feature>
<feature type="coiled-coil region" evidence="1">
    <location>
        <begin position="455"/>
        <end position="503"/>
    </location>
</feature>
<dbReference type="PANTHER" id="PTHR36681:SF3">
    <property type="entry name" value="NUCLEAR GTPASE, GERMINAL CENTER-ASSOCIATED, TANDEM DUPLICATE 3"/>
    <property type="match status" value="1"/>
</dbReference>
<feature type="region of interest" description="Disordered" evidence="2">
    <location>
        <begin position="1"/>
        <end position="40"/>
    </location>
</feature>
<dbReference type="Gene3D" id="3.40.50.300">
    <property type="entry name" value="P-loop containing nucleotide triphosphate hydrolases"/>
    <property type="match status" value="2"/>
</dbReference>
<reference evidence="4 5" key="1">
    <citation type="submission" date="2022-12" db="EMBL/GenBank/DDBJ databases">
        <title>Genomic features and morphological characterization of a novel Knufia sp. strain isolated from spacecraft assembly facility.</title>
        <authorList>
            <person name="Teixeira M."/>
            <person name="Chander A.M."/>
            <person name="Stajich J.E."/>
            <person name="Venkateswaran K."/>
        </authorList>
    </citation>
    <scope>NUCLEOTIDE SEQUENCE [LARGE SCALE GENOMIC DNA]</scope>
    <source>
        <strain evidence="4 5">FJI-L2-BK-P2</strain>
    </source>
</reference>
<sequence length="976" mass="108891">MARSNMESLPNKRRRIEKPASSQAKSESSPKITDSLSPTPKLAFGFPTELVERNVFIDKTAQRIAKGHGIIQTALDQLQVDDLTESLRRDLCKVVDSSVDTPCTIAILGASGCGKSTLFNALLDQVGILPTGSLGQACTAAAIELHSNEGREHAFVAELIHITAQDWIVDVDKALEALRAPPEFRQHALSPIAKLRTVYPELTDERLKTMTTEQVLASNELRNDLGTTKTIACDDSESFKKELRSMVVALKKDYAARWPLLSVVRVYIHSPFLQDGLVLADVPGVMDSNAARNSRAKEYLQKCSAVCIATPALRGGSDGGLPDMIADALRDVSYGGHLDRVVLVSTKSDDVSLSEIEADLEVMKKEECSKVRAKKEDELNLVKYELEVAQQDLDKQDKTSDYARKDHTRWKDAKRSLKKKQPTFAPRTRIGLSNKFVKAEKDREEVTDAEVQQWLEYFEKRQKNADAECTKLQNRIAERQAHADTLQAEIDELNLRAHKLVITARNDELKKAQVEMYMDEVQMHDSQIAQAAAEVTDNDDTTHPNPIKDAQYYETLRTRLPVFCVSARAYRHMNGLSPDAPSTNALTDLSDTEIPALAAHLRKIATDARSERLNSLNDEMLLVLSRLNMFLSHDVETREVDPTIAERAIDEATTLFDKLPDIFTKSLKCAEENITDTYSAQITAKLAKIKKASSKFVAAEMESWVEKPASDRSNKGLYYQEYRAACRYEGDWHGRSKVFDMNEWVRLVLQTVVQGRMEQLFTMARGVTGVAMADCVKFLGECVEGVHVDVRGRAVEAGVKTWWLDELDRQHVRRKNGLGEILEGARGKIGAVYAAASFDMAGGVKRKWRGGYKRAALVGTSRESMAEQLDKALVGDNVLGVVLTKWDGRLVKGLLDEFERVRGELGVFVEGMVDAYRGALEKREGVIETAKNPVHQKLRNLIRASGLLETNGEGEDAVKEEDEISDYTEMETDDEL</sequence>
<feature type="region of interest" description="Disordered" evidence="2">
    <location>
        <begin position="396"/>
        <end position="418"/>
    </location>
</feature>
<dbReference type="Pfam" id="PF00350">
    <property type="entry name" value="Dynamin_N"/>
    <property type="match status" value="1"/>
</dbReference>
<evidence type="ECO:0000259" key="3">
    <source>
        <dbReference type="Pfam" id="PF00350"/>
    </source>
</evidence>
<protein>
    <recommendedName>
        <fullName evidence="3">Dynamin N-terminal domain-containing protein</fullName>
    </recommendedName>
</protein>
<feature type="compositionally biased region" description="Polar residues" evidence="2">
    <location>
        <begin position="20"/>
        <end position="38"/>
    </location>
</feature>
<evidence type="ECO:0000256" key="1">
    <source>
        <dbReference type="SAM" id="Coils"/>
    </source>
</evidence>
<feature type="domain" description="Dynamin N-terminal" evidence="3">
    <location>
        <begin position="105"/>
        <end position="311"/>
    </location>
</feature>
<gene>
    <name evidence="4" type="ORF">OHC33_009482</name>
</gene>
<evidence type="ECO:0000313" key="4">
    <source>
        <dbReference type="EMBL" id="KAK5949490.1"/>
    </source>
</evidence>
<feature type="region of interest" description="Disordered" evidence="2">
    <location>
        <begin position="951"/>
        <end position="976"/>
    </location>
</feature>
<evidence type="ECO:0000256" key="2">
    <source>
        <dbReference type="SAM" id="MobiDB-lite"/>
    </source>
</evidence>
<accession>A0AAN8I473</accession>
<feature type="compositionally biased region" description="Acidic residues" evidence="2">
    <location>
        <begin position="952"/>
        <end position="976"/>
    </location>
</feature>
<proteinExistence type="predicted"/>
<evidence type="ECO:0000313" key="5">
    <source>
        <dbReference type="Proteomes" id="UP001316803"/>
    </source>
</evidence>
<dbReference type="InterPro" id="IPR027417">
    <property type="entry name" value="P-loop_NTPase"/>
</dbReference>
<keyword evidence="5" id="KW-1185">Reference proteome</keyword>
<dbReference type="EMBL" id="JAKLMC020000035">
    <property type="protein sequence ID" value="KAK5949490.1"/>
    <property type="molecule type" value="Genomic_DNA"/>
</dbReference>
<dbReference type="InterPro" id="IPR045063">
    <property type="entry name" value="Dynamin_N"/>
</dbReference>
<dbReference type="SUPFAM" id="SSF52540">
    <property type="entry name" value="P-loop containing nucleoside triphosphate hydrolases"/>
    <property type="match status" value="1"/>
</dbReference>
<dbReference type="PANTHER" id="PTHR36681">
    <property type="entry name" value="NUCLEAR GTPASE, GERMINAL CENTER-ASSOCIATED, TANDEM DUPLICATE 3"/>
    <property type="match status" value="1"/>
</dbReference>
<dbReference type="AlphaFoldDB" id="A0AAN8I473"/>
<name>A0AAN8I473_9EURO</name>
<comment type="caution">
    <text evidence="4">The sequence shown here is derived from an EMBL/GenBank/DDBJ whole genome shotgun (WGS) entry which is preliminary data.</text>
</comment>
<keyword evidence="1" id="KW-0175">Coiled coil</keyword>